<comment type="caution">
    <text evidence="1">The sequence shown here is derived from an EMBL/GenBank/DDBJ whole genome shotgun (WGS) entry which is preliminary data.</text>
</comment>
<dbReference type="Proteomes" id="UP001596317">
    <property type="component" value="Unassembled WGS sequence"/>
</dbReference>
<dbReference type="EMBL" id="JBHSWB010000001">
    <property type="protein sequence ID" value="MFC6659818.1"/>
    <property type="molecule type" value="Genomic_DNA"/>
</dbReference>
<evidence type="ECO:0000313" key="2">
    <source>
        <dbReference type="Proteomes" id="UP001596317"/>
    </source>
</evidence>
<accession>A0ABW1ZGA9</accession>
<protein>
    <submittedName>
        <fullName evidence="1">Uncharacterized protein</fullName>
    </submittedName>
</protein>
<dbReference type="RefSeq" id="WP_380054544.1">
    <property type="nucleotide sequence ID" value="NZ_JBHSWB010000001.1"/>
</dbReference>
<organism evidence="1 2">
    <name type="scientific">Deinococcus multiflagellatus</name>
    <dbReference type="NCBI Taxonomy" id="1656887"/>
    <lineage>
        <taxon>Bacteria</taxon>
        <taxon>Thermotogati</taxon>
        <taxon>Deinococcota</taxon>
        <taxon>Deinococci</taxon>
        <taxon>Deinococcales</taxon>
        <taxon>Deinococcaceae</taxon>
        <taxon>Deinococcus</taxon>
    </lineage>
</organism>
<proteinExistence type="predicted"/>
<gene>
    <name evidence="1" type="ORF">ACFP90_05160</name>
</gene>
<sequence length="175" mass="18547">MHVWVDDLPAGYRLPPGTEVRVAGGRPELWPERRAAVSLDFVSGFPRFGLLGGSFTPISEGDFVVVLPAPVPLNVVPYGDAPDRRAGLPGEFHAAVLRGLTEPAASEPFALSAGTLRLEVPTTSCPATSSLRVLRVAQALRRLLAQPSVTEALLTDPALYELSPAAEPPPPPSNR</sequence>
<keyword evidence="2" id="KW-1185">Reference proteome</keyword>
<name>A0ABW1ZGA9_9DEIO</name>
<reference evidence="2" key="1">
    <citation type="journal article" date="2019" name="Int. J. Syst. Evol. Microbiol.">
        <title>The Global Catalogue of Microorganisms (GCM) 10K type strain sequencing project: providing services to taxonomists for standard genome sequencing and annotation.</title>
        <authorList>
            <consortium name="The Broad Institute Genomics Platform"/>
            <consortium name="The Broad Institute Genome Sequencing Center for Infectious Disease"/>
            <person name="Wu L."/>
            <person name="Ma J."/>
        </authorList>
    </citation>
    <scope>NUCLEOTIDE SEQUENCE [LARGE SCALE GENOMIC DNA]</scope>
    <source>
        <strain evidence="2">CCUG 63830</strain>
    </source>
</reference>
<evidence type="ECO:0000313" key="1">
    <source>
        <dbReference type="EMBL" id="MFC6659818.1"/>
    </source>
</evidence>